<accession>A0ABP9VRJ3</accession>
<reference evidence="1 2" key="1">
    <citation type="submission" date="2024-02" db="EMBL/GenBank/DDBJ databases">
        <title>Rhodopirellula caenicola NBRC 110016.</title>
        <authorList>
            <person name="Ichikawa N."/>
            <person name="Katano-Makiyama Y."/>
            <person name="Hidaka K."/>
        </authorList>
    </citation>
    <scope>NUCLEOTIDE SEQUENCE [LARGE SCALE GENOMIC DNA]</scope>
    <source>
        <strain evidence="1 2">NBRC 110016</strain>
    </source>
</reference>
<proteinExistence type="predicted"/>
<dbReference type="EMBL" id="BAABRO010000003">
    <property type="protein sequence ID" value="GAA5506392.1"/>
    <property type="molecule type" value="Genomic_DNA"/>
</dbReference>
<evidence type="ECO:0000313" key="2">
    <source>
        <dbReference type="Proteomes" id="UP001416858"/>
    </source>
</evidence>
<dbReference type="Proteomes" id="UP001416858">
    <property type="component" value="Unassembled WGS sequence"/>
</dbReference>
<keyword evidence="2" id="KW-1185">Reference proteome</keyword>
<sequence length="52" mass="5677">MFGRAVVGAKRVSEHPIGPHYISAIDTYPSDGRHRWFDEAIGVTSVPRGVPS</sequence>
<protein>
    <submittedName>
        <fullName evidence="1">Uncharacterized protein</fullName>
    </submittedName>
</protein>
<name>A0ABP9VRJ3_9BACT</name>
<evidence type="ECO:0000313" key="1">
    <source>
        <dbReference type="EMBL" id="GAA5506392.1"/>
    </source>
</evidence>
<organism evidence="1 2">
    <name type="scientific">Novipirellula caenicola</name>
    <dbReference type="NCBI Taxonomy" id="1536901"/>
    <lineage>
        <taxon>Bacteria</taxon>
        <taxon>Pseudomonadati</taxon>
        <taxon>Planctomycetota</taxon>
        <taxon>Planctomycetia</taxon>
        <taxon>Pirellulales</taxon>
        <taxon>Pirellulaceae</taxon>
        <taxon>Novipirellula</taxon>
    </lineage>
</organism>
<comment type="caution">
    <text evidence="1">The sequence shown here is derived from an EMBL/GenBank/DDBJ whole genome shotgun (WGS) entry which is preliminary data.</text>
</comment>
<gene>
    <name evidence="1" type="ORF">Rcae01_01845</name>
</gene>